<evidence type="ECO:0000313" key="1">
    <source>
        <dbReference type="EMBL" id="KAF9508666.1"/>
    </source>
</evidence>
<name>A0A9P6APP9_9AGAM</name>
<dbReference type="AlphaFoldDB" id="A0A9P6APP9"/>
<comment type="caution">
    <text evidence="1">The sequence shown here is derived from an EMBL/GenBank/DDBJ whole genome shotgun (WGS) entry which is preliminary data.</text>
</comment>
<organism evidence="1 2">
    <name type="scientific">Hydnum rufescens UP504</name>
    <dbReference type="NCBI Taxonomy" id="1448309"/>
    <lineage>
        <taxon>Eukaryota</taxon>
        <taxon>Fungi</taxon>
        <taxon>Dikarya</taxon>
        <taxon>Basidiomycota</taxon>
        <taxon>Agaricomycotina</taxon>
        <taxon>Agaricomycetes</taxon>
        <taxon>Cantharellales</taxon>
        <taxon>Hydnaceae</taxon>
        <taxon>Hydnum</taxon>
    </lineage>
</organism>
<dbReference type="SUPFAM" id="SSF52047">
    <property type="entry name" value="RNI-like"/>
    <property type="match status" value="1"/>
</dbReference>
<protein>
    <submittedName>
        <fullName evidence="1">Uncharacterized protein</fullName>
    </submittedName>
</protein>
<reference evidence="1" key="1">
    <citation type="journal article" date="2020" name="Nat. Commun.">
        <title>Large-scale genome sequencing of mycorrhizal fungi provides insights into the early evolution of symbiotic traits.</title>
        <authorList>
            <person name="Miyauchi S."/>
            <person name="Kiss E."/>
            <person name="Kuo A."/>
            <person name="Drula E."/>
            <person name="Kohler A."/>
            <person name="Sanchez-Garcia M."/>
            <person name="Morin E."/>
            <person name="Andreopoulos B."/>
            <person name="Barry K.W."/>
            <person name="Bonito G."/>
            <person name="Buee M."/>
            <person name="Carver A."/>
            <person name="Chen C."/>
            <person name="Cichocki N."/>
            <person name="Clum A."/>
            <person name="Culley D."/>
            <person name="Crous P.W."/>
            <person name="Fauchery L."/>
            <person name="Girlanda M."/>
            <person name="Hayes R.D."/>
            <person name="Keri Z."/>
            <person name="LaButti K."/>
            <person name="Lipzen A."/>
            <person name="Lombard V."/>
            <person name="Magnuson J."/>
            <person name="Maillard F."/>
            <person name="Murat C."/>
            <person name="Nolan M."/>
            <person name="Ohm R.A."/>
            <person name="Pangilinan J."/>
            <person name="Pereira M.F."/>
            <person name="Perotto S."/>
            <person name="Peter M."/>
            <person name="Pfister S."/>
            <person name="Riley R."/>
            <person name="Sitrit Y."/>
            <person name="Stielow J.B."/>
            <person name="Szollosi G."/>
            <person name="Zifcakova L."/>
            <person name="Stursova M."/>
            <person name="Spatafora J.W."/>
            <person name="Tedersoo L."/>
            <person name="Vaario L.M."/>
            <person name="Yamada A."/>
            <person name="Yan M."/>
            <person name="Wang P."/>
            <person name="Xu J."/>
            <person name="Bruns T."/>
            <person name="Baldrian P."/>
            <person name="Vilgalys R."/>
            <person name="Dunand C."/>
            <person name="Henrissat B."/>
            <person name="Grigoriev I.V."/>
            <person name="Hibbett D."/>
            <person name="Nagy L.G."/>
            <person name="Martin F.M."/>
        </authorList>
    </citation>
    <scope>NUCLEOTIDE SEQUENCE</scope>
    <source>
        <strain evidence="1">UP504</strain>
    </source>
</reference>
<dbReference type="Gene3D" id="3.80.10.10">
    <property type="entry name" value="Ribonuclease Inhibitor"/>
    <property type="match status" value="1"/>
</dbReference>
<sequence length="283" mass="31991">MSTVDKRPKRDGAIRPAPVTATRGRAISSWMSGRYMESSQYSTNYESKPDRTIHLSNAAKRQTRADDAGVDIITTRLGPRVHVPAPYDSVPPRLRRDNLDFVPPLAYYCVRVLCTQTLVVDDAFPELIYTRNKDQSTPDILKALIPSYNIADGFVELSYLGPNLWLTLAMLYTSTLPASFRVLKLSLEDLHVPYFQTIESLPRFTLITTLDLSYCRQFCDNNISDLKDLHQLAYLDVSGTEISSGGIYQLSRTLRVLDGQSETPRLMGPWKLRVLTPEQMPID</sequence>
<proteinExistence type="predicted"/>
<evidence type="ECO:0000313" key="2">
    <source>
        <dbReference type="Proteomes" id="UP000886523"/>
    </source>
</evidence>
<gene>
    <name evidence="1" type="ORF">BS47DRAFT_1415653</name>
</gene>
<dbReference type="EMBL" id="MU129054">
    <property type="protein sequence ID" value="KAF9508666.1"/>
    <property type="molecule type" value="Genomic_DNA"/>
</dbReference>
<keyword evidence="2" id="KW-1185">Reference proteome</keyword>
<dbReference type="OrthoDB" id="3215314at2759"/>
<dbReference type="InterPro" id="IPR032675">
    <property type="entry name" value="LRR_dom_sf"/>
</dbReference>
<dbReference type="Proteomes" id="UP000886523">
    <property type="component" value="Unassembled WGS sequence"/>
</dbReference>
<accession>A0A9P6APP9</accession>